<gene>
    <name evidence="2" type="ORF">BD626DRAFT_538770</name>
</gene>
<dbReference type="PANTHER" id="PTHR43798">
    <property type="entry name" value="MONOACYLGLYCEROL LIPASE"/>
    <property type="match status" value="1"/>
</dbReference>
<dbReference type="InterPro" id="IPR000073">
    <property type="entry name" value="AB_hydrolase_1"/>
</dbReference>
<dbReference type="Proteomes" id="UP000320762">
    <property type="component" value="Unassembled WGS sequence"/>
</dbReference>
<reference evidence="2 3" key="1">
    <citation type="journal article" date="2019" name="New Phytol.">
        <title>Comparative genomics reveals unique wood-decay strategies and fruiting body development in the Schizophyllaceae.</title>
        <authorList>
            <person name="Almasi E."/>
            <person name="Sahu N."/>
            <person name="Krizsan K."/>
            <person name="Balint B."/>
            <person name="Kovacs G.M."/>
            <person name="Kiss B."/>
            <person name="Cseklye J."/>
            <person name="Drula E."/>
            <person name="Henrissat B."/>
            <person name="Nagy I."/>
            <person name="Chovatia M."/>
            <person name="Adam C."/>
            <person name="LaButti K."/>
            <person name="Lipzen A."/>
            <person name="Riley R."/>
            <person name="Grigoriev I.V."/>
            <person name="Nagy L.G."/>
        </authorList>
    </citation>
    <scope>NUCLEOTIDE SEQUENCE [LARGE SCALE GENOMIC DNA]</scope>
    <source>
        <strain evidence="2 3">NL-1724</strain>
    </source>
</reference>
<sequence length="345" mass="38356">MHVPVIALDSGEEAQFHVEISTPTEASASAVDPALPTILFIHGVYMAQQIFESQFSDPRLRQFNLVAVDRLGHGDSKGTVTEGTVPEKSAVDIKRVMDALNVPSFHLLGLGIGTIVAQEIAIQYPDAIKSLTLVSTAPYAEPPEVNEGRAEIFEYWQEMGMSSDISFLDDIVFGAMQLVFHEDLNRRSNAIRDITLQQTFRAWLGSMENILVARKVNLNFFMNRRLLTAKELSAIRCPVQLIHGETDIAYPLEHTLAVEQELRAAGVNVTGVHQVRGPHYMVISYPDEVNPYLRDLVLQAEKRKDSPLPIDGRLPTPWTEVLTERGFYTAESDEDSASDDDIVIG</sequence>
<protein>
    <submittedName>
        <fullName evidence="2">Alpha/Beta hydrolase protein</fullName>
    </submittedName>
</protein>
<dbReference type="STRING" id="97359.A0A550C6A6"/>
<dbReference type="InterPro" id="IPR050266">
    <property type="entry name" value="AB_hydrolase_sf"/>
</dbReference>
<evidence type="ECO:0000259" key="1">
    <source>
        <dbReference type="Pfam" id="PF00561"/>
    </source>
</evidence>
<dbReference type="InterPro" id="IPR029058">
    <property type="entry name" value="AB_hydrolase_fold"/>
</dbReference>
<dbReference type="EMBL" id="VDMD01000022">
    <property type="protein sequence ID" value="TRM60334.1"/>
    <property type="molecule type" value="Genomic_DNA"/>
</dbReference>
<keyword evidence="3" id="KW-1185">Reference proteome</keyword>
<name>A0A550C6A6_9AGAR</name>
<dbReference type="OrthoDB" id="19657at2759"/>
<dbReference type="InterPro" id="IPR000639">
    <property type="entry name" value="Epox_hydrolase-like"/>
</dbReference>
<feature type="domain" description="AB hydrolase-1" evidence="1">
    <location>
        <begin position="36"/>
        <end position="252"/>
    </location>
</feature>
<keyword evidence="2" id="KW-0378">Hydrolase</keyword>
<dbReference type="AlphaFoldDB" id="A0A550C6A6"/>
<comment type="caution">
    <text evidence="2">The sequence shown here is derived from an EMBL/GenBank/DDBJ whole genome shotgun (WGS) entry which is preliminary data.</text>
</comment>
<accession>A0A550C6A6</accession>
<organism evidence="2 3">
    <name type="scientific">Schizophyllum amplum</name>
    <dbReference type="NCBI Taxonomy" id="97359"/>
    <lineage>
        <taxon>Eukaryota</taxon>
        <taxon>Fungi</taxon>
        <taxon>Dikarya</taxon>
        <taxon>Basidiomycota</taxon>
        <taxon>Agaricomycotina</taxon>
        <taxon>Agaricomycetes</taxon>
        <taxon>Agaricomycetidae</taxon>
        <taxon>Agaricales</taxon>
        <taxon>Schizophyllaceae</taxon>
        <taxon>Schizophyllum</taxon>
    </lineage>
</organism>
<evidence type="ECO:0000313" key="2">
    <source>
        <dbReference type="EMBL" id="TRM60334.1"/>
    </source>
</evidence>
<dbReference type="SUPFAM" id="SSF53474">
    <property type="entry name" value="alpha/beta-Hydrolases"/>
    <property type="match status" value="1"/>
</dbReference>
<dbReference type="GO" id="GO:0016787">
    <property type="term" value="F:hydrolase activity"/>
    <property type="evidence" value="ECO:0007669"/>
    <property type="project" value="UniProtKB-KW"/>
</dbReference>
<proteinExistence type="predicted"/>
<dbReference type="Pfam" id="PF00561">
    <property type="entry name" value="Abhydrolase_1"/>
    <property type="match status" value="1"/>
</dbReference>
<dbReference type="PRINTS" id="PR00412">
    <property type="entry name" value="EPOXHYDRLASE"/>
</dbReference>
<dbReference type="Gene3D" id="3.40.50.1820">
    <property type="entry name" value="alpha/beta hydrolase"/>
    <property type="match status" value="1"/>
</dbReference>
<evidence type="ECO:0000313" key="3">
    <source>
        <dbReference type="Proteomes" id="UP000320762"/>
    </source>
</evidence>